<dbReference type="PANTHER" id="PTHR42702">
    <property type="entry name" value="NUCLEOTIDE PYROPHOSPHOHYDROLASE"/>
    <property type="match status" value="1"/>
</dbReference>
<evidence type="ECO:0000313" key="2">
    <source>
        <dbReference type="Proteomes" id="UP000282674"/>
    </source>
</evidence>
<organism evidence="1 2">
    <name type="scientific">Actinomadura harenae</name>
    <dbReference type="NCBI Taxonomy" id="2483351"/>
    <lineage>
        <taxon>Bacteria</taxon>
        <taxon>Bacillati</taxon>
        <taxon>Actinomycetota</taxon>
        <taxon>Actinomycetes</taxon>
        <taxon>Streptosporangiales</taxon>
        <taxon>Thermomonosporaceae</taxon>
        <taxon>Actinomadura</taxon>
    </lineage>
</organism>
<dbReference type="Proteomes" id="UP000282674">
    <property type="component" value="Unassembled WGS sequence"/>
</dbReference>
<dbReference type="EMBL" id="RFFG01000075">
    <property type="protein sequence ID" value="RMI39017.1"/>
    <property type="molecule type" value="Genomic_DNA"/>
</dbReference>
<evidence type="ECO:0000313" key="1">
    <source>
        <dbReference type="EMBL" id="RMI39017.1"/>
    </source>
</evidence>
<accession>A0A3M2LNM5</accession>
<dbReference type="OrthoDB" id="9791898at2"/>
<comment type="caution">
    <text evidence="1">The sequence shown here is derived from an EMBL/GenBank/DDBJ whole genome shotgun (WGS) entry which is preliminary data.</text>
</comment>
<dbReference type="RefSeq" id="WP_122198043.1">
    <property type="nucleotide sequence ID" value="NZ_JBHSKC010000012.1"/>
</dbReference>
<dbReference type="AlphaFoldDB" id="A0A3M2LNM5"/>
<sequence>MEPLPQHATLDDLQEYITKMVAERGLAGPGVDSQCLKLGEELGELYEAAAATGGHDIAALGSELADCLILTLSIANRLGINLHKDIRPRIETGRPAPTLADVRTIAARTSGSDADLTTLCLRAGTHAGDLFRAIRKLHGDPADPCGRQVTAGDKLIELIISFSAISHLLDLDLEDAFRAKEAINSTRTWS</sequence>
<name>A0A3M2LNM5_9ACTN</name>
<dbReference type="PANTHER" id="PTHR42702:SF1">
    <property type="entry name" value="REGULATORY PROTEIN FOR BETA-LACTAMASE"/>
    <property type="match status" value="1"/>
</dbReference>
<dbReference type="Gene3D" id="1.10.287.1080">
    <property type="entry name" value="MazG-like"/>
    <property type="match status" value="2"/>
</dbReference>
<protein>
    <recommendedName>
        <fullName evidence="3">NTP pyrophosphohydrolase MazG putative catalytic core domain-containing protein</fullName>
    </recommendedName>
</protein>
<dbReference type="SUPFAM" id="SSF101386">
    <property type="entry name" value="all-alpha NTP pyrophosphatases"/>
    <property type="match status" value="1"/>
</dbReference>
<gene>
    <name evidence="1" type="ORF">EBO15_31145</name>
</gene>
<evidence type="ECO:0008006" key="3">
    <source>
        <dbReference type="Google" id="ProtNLM"/>
    </source>
</evidence>
<keyword evidence="2" id="KW-1185">Reference proteome</keyword>
<reference evidence="1 2" key="1">
    <citation type="submission" date="2018-10" db="EMBL/GenBank/DDBJ databases">
        <title>Isolation from soil.</title>
        <authorList>
            <person name="Hu J."/>
        </authorList>
    </citation>
    <scope>NUCLEOTIDE SEQUENCE [LARGE SCALE GENOMIC DNA]</scope>
    <source>
        <strain evidence="1 2">NEAU-Ht49</strain>
    </source>
</reference>
<proteinExistence type="predicted"/>